<feature type="region of interest" description="Disordered" evidence="1">
    <location>
        <begin position="1"/>
        <end position="28"/>
    </location>
</feature>
<feature type="region of interest" description="Disordered" evidence="1">
    <location>
        <begin position="134"/>
        <end position="174"/>
    </location>
</feature>
<protein>
    <submittedName>
        <fullName evidence="2">Uncharacterized protein</fullName>
    </submittedName>
</protein>
<accession>A0A369K8F3</accession>
<comment type="caution">
    <text evidence="2">The sequence shown here is derived from an EMBL/GenBank/DDBJ whole genome shotgun (WGS) entry which is preliminary data.</text>
</comment>
<keyword evidence="3" id="KW-1185">Reference proteome</keyword>
<proteinExistence type="predicted"/>
<dbReference type="EMBL" id="LUEZ02000012">
    <property type="protein sequence ID" value="RDB28064.1"/>
    <property type="molecule type" value="Genomic_DNA"/>
</dbReference>
<evidence type="ECO:0000256" key="1">
    <source>
        <dbReference type="SAM" id="MobiDB-lite"/>
    </source>
</evidence>
<dbReference type="InParanoid" id="A0A369K8F3"/>
<gene>
    <name evidence="2" type="ORF">Hypma_001288</name>
</gene>
<name>A0A369K8F3_HYPMA</name>
<evidence type="ECO:0000313" key="2">
    <source>
        <dbReference type="EMBL" id="RDB28064.1"/>
    </source>
</evidence>
<organism evidence="2 3">
    <name type="scientific">Hypsizygus marmoreus</name>
    <name type="common">White beech mushroom</name>
    <name type="synonym">Agaricus marmoreus</name>
    <dbReference type="NCBI Taxonomy" id="39966"/>
    <lineage>
        <taxon>Eukaryota</taxon>
        <taxon>Fungi</taxon>
        <taxon>Dikarya</taxon>
        <taxon>Basidiomycota</taxon>
        <taxon>Agaricomycotina</taxon>
        <taxon>Agaricomycetes</taxon>
        <taxon>Agaricomycetidae</taxon>
        <taxon>Agaricales</taxon>
        <taxon>Tricholomatineae</taxon>
        <taxon>Lyophyllaceae</taxon>
        <taxon>Hypsizygus</taxon>
    </lineage>
</organism>
<dbReference type="Proteomes" id="UP000076154">
    <property type="component" value="Unassembled WGS sequence"/>
</dbReference>
<sequence length="325" mass="34909">MIHNVHHTMQSSNTKEVHSSAVAQHSATDPTVPTSFDMKCSLPFPSCSFTFTHALSNAPQIDPVAVFRGMDEILQQVLTNDTSAQDPRIWDRFLCLSYLGILVKSVPDDFALSLSTEERAAHLQDLEVRLEKLKESNVPRNDGLPPGQVTPGPSPPAVHHSGDPTRPDSPASGSLIDFEQSVFSTDTPAVVDGEEPAIAQMVPVPDQQYQESFAPPNVATPNLHPRVPFQARNASHLGASTAFGTYGSGTVSPAPPLAIPDYSVGRVMQPMPRMSNFVQDSLPCFSTLSSDADAQGSYAPFAWVAWSSVLRTGARDGSATHVNVP</sequence>
<evidence type="ECO:0000313" key="3">
    <source>
        <dbReference type="Proteomes" id="UP000076154"/>
    </source>
</evidence>
<dbReference type="AlphaFoldDB" id="A0A369K8F3"/>
<reference evidence="2" key="1">
    <citation type="submission" date="2018-04" db="EMBL/GenBank/DDBJ databases">
        <title>Whole genome sequencing of Hypsizygus marmoreus.</title>
        <authorList>
            <person name="Choi I.-G."/>
            <person name="Min B."/>
            <person name="Kim J.-G."/>
            <person name="Kim S."/>
            <person name="Oh Y.-L."/>
            <person name="Kong W.-S."/>
            <person name="Park H."/>
            <person name="Jeong J."/>
            <person name="Song E.-S."/>
        </authorList>
    </citation>
    <scope>NUCLEOTIDE SEQUENCE [LARGE SCALE GENOMIC DNA]</scope>
    <source>
        <strain evidence="2">51987-8</strain>
    </source>
</reference>